<dbReference type="EMBL" id="HBUF01139218">
    <property type="protein sequence ID" value="CAG6645954.1"/>
    <property type="molecule type" value="Transcribed_RNA"/>
</dbReference>
<reference evidence="1" key="1">
    <citation type="submission" date="2021-05" db="EMBL/GenBank/DDBJ databases">
        <authorList>
            <person name="Alioto T."/>
            <person name="Alioto T."/>
            <person name="Gomez Garrido J."/>
        </authorList>
    </citation>
    <scope>NUCLEOTIDE SEQUENCE</scope>
</reference>
<protein>
    <submittedName>
        <fullName evidence="1">Uncharacterized protein</fullName>
    </submittedName>
</protein>
<sequence length="102" mass="11401">MFFSLSPSPSAIFSLFSHKFFFKHLTLSFSFSPFLIFSPSLTSLSPYLVFPLIPTIIPTPTQNSLSSWQLMYLIPTTSPLSEIFLPPSSPAPPSLLLYNNII</sequence>
<accession>A0A8D8R7J8</accession>
<proteinExistence type="predicted"/>
<dbReference type="AlphaFoldDB" id="A0A8D8R7J8"/>
<organism evidence="1">
    <name type="scientific">Cacopsylla melanoneura</name>
    <dbReference type="NCBI Taxonomy" id="428564"/>
    <lineage>
        <taxon>Eukaryota</taxon>
        <taxon>Metazoa</taxon>
        <taxon>Ecdysozoa</taxon>
        <taxon>Arthropoda</taxon>
        <taxon>Hexapoda</taxon>
        <taxon>Insecta</taxon>
        <taxon>Pterygota</taxon>
        <taxon>Neoptera</taxon>
        <taxon>Paraneoptera</taxon>
        <taxon>Hemiptera</taxon>
        <taxon>Sternorrhyncha</taxon>
        <taxon>Psylloidea</taxon>
        <taxon>Psyllidae</taxon>
        <taxon>Psyllinae</taxon>
        <taxon>Cacopsylla</taxon>
    </lineage>
</organism>
<evidence type="ECO:0000313" key="1">
    <source>
        <dbReference type="EMBL" id="CAG6645954.1"/>
    </source>
</evidence>
<name>A0A8D8R7J8_9HEMI</name>